<feature type="transmembrane region" description="Helical" evidence="1">
    <location>
        <begin position="38"/>
        <end position="60"/>
    </location>
</feature>
<evidence type="ECO:0000313" key="2">
    <source>
        <dbReference type="EMBL" id="SFB46747.1"/>
    </source>
</evidence>
<sequence>MISLFLKDFRIAKKSLIIIFLLGVIFPLIVVKKFESEYWYTYLILNGFLLMYVQLFFHEVKSIGFIASLPVNRKMLVISRYVNEIIIGILSILMAFIFSNVLSLIEDGQLFLLNIDIMTRTLLYVGIILTYSAISNPVLFAFYDLMSQTVGCLVFSFATIALIMTSSLIEYYFIPGVQSQVSMELGLFFIVSVFLYVISFYISMKIYRRKEF</sequence>
<dbReference type="AlphaFoldDB" id="A0A1I1B9H4"/>
<protein>
    <submittedName>
        <fullName evidence="2">ABC-2 family transporter protein</fullName>
    </submittedName>
</protein>
<dbReference type="Pfam" id="PF13346">
    <property type="entry name" value="ABC2_membrane_5"/>
    <property type="match status" value="1"/>
</dbReference>
<dbReference type="InterPro" id="IPR025699">
    <property type="entry name" value="ABC2_memb-like"/>
</dbReference>
<keyword evidence="1" id="KW-0812">Transmembrane</keyword>
<feature type="transmembrane region" description="Helical" evidence="1">
    <location>
        <begin position="81"/>
        <end position="102"/>
    </location>
</feature>
<dbReference type="RefSeq" id="WP_090043299.1">
    <property type="nucleotide sequence ID" value="NZ_FOKI01000079.1"/>
</dbReference>
<dbReference type="STRING" id="84698.SAMN04488528_10794"/>
<dbReference type="OrthoDB" id="2660383at2"/>
<keyword evidence="1" id="KW-0472">Membrane</keyword>
<reference evidence="2 3" key="1">
    <citation type="submission" date="2016-10" db="EMBL/GenBank/DDBJ databases">
        <authorList>
            <person name="de Groot N.N."/>
        </authorList>
    </citation>
    <scope>NUCLEOTIDE SEQUENCE [LARGE SCALE GENOMIC DNA]</scope>
    <source>
        <strain evidence="2 3">DSM 12271</strain>
    </source>
</reference>
<dbReference type="EMBL" id="FOKI01000079">
    <property type="protein sequence ID" value="SFB46747.1"/>
    <property type="molecule type" value="Genomic_DNA"/>
</dbReference>
<keyword evidence="1" id="KW-1133">Transmembrane helix</keyword>
<name>A0A1I1B9H4_9CLOT</name>
<feature type="transmembrane region" description="Helical" evidence="1">
    <location>
        <begin position="185"/>
        <end position="204"/>
    </location>
</feature>
<evidence type="ECO:0000313" key="3">
    <source>
        <dbReference type="Proteomes" id="UP000198619"/>
    </source>
</evidence>
<proteinExistence type="predicted"/>
<feature type="transmembrane region" description="Helical" evidence="1">
    <location>
        <begin position="122"/>
        <end position="143"/>
    </location>
</feature>
<dbReference type="Proteomes" id="UP000198619">
    <property type="component" value="Unassembled WGS sequence"/>
</dbReference>
<feature type="transmembrane region" description="Helical" evidence="1">
    <location>
        <begin position="12"/>
        <end position="32"/>
    </location>
</feature>
<organism evidence="2 3">
    <name type="scientific">Clostridium frigidicarnis</name>
    <dbReference type="NCBI Taxonomy" id="84698"/>
    <lineage>
        <taxon>Bacteria</taxon>
        <taxon>Bacillati</taxon>
        <taxon>Bacillota</taxon>
        <taxon>Clostridia</taxon>
        <taxon>Eubacteriales</taxon>
        <taxon>Clostridiaceae</taxon>
        <taxon>Clostridium</taxon>
    </lineage>
</organism>
<evidence type="ECO:0000256" key="1">
    <source>
        <dbReference type="SAM" id="Phobius"/>
    </source>
</evidence>
<feature type="transmembrane region" description="Helical" evidence="1">
    <location>
        <begin position="150"/>
        <end position="173"/>
    </location>
</feature>
<accession>A0A1I1B9H4</accession>
<gene>
    <name evidence="2" type="ORF">SAMN04488528_10794</name>
</gene>
<keyword evidence="3" id="KW-1185">Reference proteome</keyword>